<dbReference type="EMBL" id="BMAC01000372">
    <property type="protein sequence ID" value="GFP95007.1"/>
    <property type="molecule type" value="Genomic_DNA"/>
</dbReference>
<dbReference type="OrthoDB" id="1702747at2759"/>
<proteinExistence type="predicted"/>
<reference evidence="1" key="1">
    <citation type="submission" date="2020-07" db="EMBL/GenBank/DDBJ databases">
        <title>Ethylene signaling mediates host invasion by parasitic plants.</title>
        <authorList>
            <person name="Yoshida S."/>
        </authorList>
    </citation>
    <scope>NUCLEOTIDE SEQUENCE</scope>
    <source>
        <strain evidence="1">Okayama</strain>
    </source>
</reference>
<dbReference type="Proteomes" id="UP000653305">
    <property type="component" value="Unassembled WGS sequence"/>
</dbReference>
<evidence type="ECO:0000313" key="1">
    <source>
        <dbReference type="EMBL" id="GFP95007.1"/>
    </source>
</evidence>
<dbReference type="AlphaFoldDB" id="A0A830C2U7"/>
<organism evidence="1 2">
    <name type="scientific">Phtheirospermum japonicum</name>
    <dbReference type="NCBI Taxonomy" id="374723"/>
    <lineage>
        <taxon>Eukaryota</taxon>
        <taxon>Viridiplantae</taxon>
        <taxon>Streptophyta</taxon>
        <taxon>Embryophyta</taxon>
        <taxon>Tracheophyta</taxon>
        <taxon>Spermatophyta</taxon>
        <taxon>Magnoliopsida</taxon>
        <taxon>eudicotyledons</taxon>
        <taxon>Gunneridae</taxon>
        <taxon>Pentapetalae</taxon>
        <taxon>asterids</taxon>
        <taxon>lamiids</taxon>
        <taxon>Lamiales</taxon>
        <taxon>Orobanchaceae</taxon>
        <taxon>Orobanchaceae incertae sedis</taxon>
        <taxon>Phtheirospermum</taxon>
    </lineage>
</organism>
<sequence length="88" mass="10067">MWRSNTLLIHQDYWLLHFYPLYSESFEGVVLAYDPVISSESAKILPGILPYFGVKLKAQLLFFGPKPDMLLAANAKYLPTNICLDFIV</sequence>
<evidence type="ECO:0000313" key="2">
    <source>
        <dbReference type="Proteomes" id="UP000653305"/>
    </source>
</evidence>
<name>A0A830C2U7_9LAMI</name>
<accession>A0A830C2U7</accession>
<protein>
    <submittedName>
        <fullName evidence="1">Uncharacterized protein</fullName>
    </submittedName>
</protein>
<keyword evidence="2" id="KW-1185">Reference proteome</keyword>
<comment type="caution">
    <text evidence="1">The sequence shown here is derived from an EMBL/GenBank/DDBJ whole genome shotgun (WGS) entry which is preliminary data.</text>
</comment>
<gene>
    <name evidence="1" type="ORF">PHJA_001645100</name>
</gene>